<evidence type="ECO:0000313" key="8">
    <source>
        <dbReference type="EMBL" id="MBB5058802.1"/>
    </source>
</evidence>
<evidence type="ECO:0000256" key="1">
    <source>
        <dbReference type="ARBA" id="ARBA00001911"/>
    </source>
</evidence>
<dbReference type="Gene3D" id="3.30.360.10">
    <property type="entry name" value="Dihydrodipicolinate Reductase, domain 2"/>
    <property type="match status" value="1"/>
</dbReference>
<feature type="domain" description="Glycosyl hydrolase 109 C-terminal" evidence="7">
    <location>
        <begin position="196"/>
        <end position="356"/>
    </location>
</feature>
<evidence type="ECO:0000259" key="7">
    <source>
        <dbReference type="Pfam" id="PF21252"/>
    </source>
</evidence>
<dbReference type="PANTHER" id="PTHR43818:SF1">
    <property type="entry name" value="GLYCOSYL HYDROLASE FAMILY 109 PROTEIN"/>
    <property type="match status" value="1"/>
</dbReference>
<dbReference type="Gene3D" id="3.40.50.720">
    <property type="entry name" value="NAD(P)-binding Rossmann-like Domain"/>
    <property type="match status" value="1"/>
</dbReference>
<gene>
    <name evidence="8" type="ORF">HDF16_003516</name>
</gene>
<dbReference type="Pfam" id="PF21252">
    <property type="entry name" value="Glyco_hydro_109_C"/>
    <property type="match status" value="1"/>
</dbReference>
<comment type="cofactor">
    <cofactor evidence="1">
        <name>NAD(+)</name>
        <dbReference type="ChEBI" id="CHEBI:57540"/>
    </cofactor>
</comment>
<name>A0A7W8E4M3_9BACT</name>
<keyword evidence="9" id="KW-1185">Reference proteome</keyword>
<evidence type="ECO:0000259" key="6">
    <source>
        <dbReference type="Pfam" id="PF01408"/>
    </source>
</evidence>
<dbReference type="PANTHER" id="PTHR43818">
    <property type="entry name" value="BCDNA.GH03377"/>
    <property type="match status" value="1"/>
</dbReference>
<keyword evidence="5" id="KW-0326">Glycosidase</keyword>
<accession>A0A7W8E4M3</accession>
<keyword evidence="4" id="KW-0520">NAD</keyword>
<dbReference type="InterPro" id="IPR049303">
    <property type="entry name" value="Glyco_hydro_109_C"/>
</dbReference>
<comment type="caution">
    <text evidence="8">The sequence shown here is derived from an EMBL/GenBank/DDBJ whole genome shotgun (WGS) entry which is preliminary data.</text>
</comment>
<dbReference type="InterPro" id="IPR006311">
    <property type="entry name" value="TAT_signal"/>
</dbReference>
<dbReference type="PROSITE" id="PS51318">
    <property type="entry name" value="TAT"/>
    <property type="match status" value="1"/>
</dbReference>
<dbReference type="Proteomes" id="UP000540989">
    <property type="component" value="Unassembled WGS sequence"/>
</dbReference>
<evidence type="ECO:0000256" key="2">
    <source>
        <dbReference type="ARBA" id="ARBA00009329"/>
    </source>
</evidence>
<dbReference type="Pfam" id="PF01408">
    <property type="entry name" value="GFO_IDH_MocA"/>
    <property type="match status" value="1"/>
</dbReference>
<feature type="domain" description="Gfo/Idh/MocA-like oxidoreductase N-terminal" evidence="6">
    <location>
        <begin position="59"/>
        <end position="182"/>
    </location>
</feature>
<comment type="similarity">
    <text evidence="2">Belongs to the Gfo/Idh/MocA family. Glycosyl hydrolase 109 subfamily.</text>
</comment>
<dbReference type="InterPro" id="IPR050463">
    <property type="entry name" value="Gfo/Idh/MocA_oxidrdct_glycsds"/>
</dbReference>
<sequence length="456" mass="50662">MDLNPEDISATVSGFWSRRRFVQMSAATAVATNLAGLAQAETSTAATMIDVPYAKRNPKIAMIGTGGRGTNLLENLIAADAQIVALCDVVRDHAENAASLVNAAGAKKPDLYTEGPHDYERMLKREDIDFVIIATPWLWHAPMAIYGMEHGKDVAVEVPAVTTLEDCWKIVNTSEKTRKHCTMLENCCYGYNETLILRMVLAGKFGELLYGEGAYLHDLREELFSGKGEGLWRRDEHTKRNGNPYPTHGLGPVANYMGIQRGDRFAHLVSMSTPQRGLDAYRKEHLKADDPRMKEKYVEGDMNTSLIKTANGLTICVKHTTSTPHPYDRVNQIAGTKGIFVDYPPRIYLDGQNADEEFESIDKWKEFQHPLWKSEGEIAKKLGGHGGMDYIMLYRLLQCVREGIAPDMDVYDAAAWSSVTPLSEASVAHGSAPQEFPDFTRGKWMVRKASAIGTQS</sequence>
<organism evidence="8 9">
    <name type="scientific">Granulicella aggregans</name>
    <dbReference type="NCBI Taxonomy" id="474949"/>
    <lineage>
        <taxon>Bacteria</taxon>
        <taxon>Pseudomonadati</taxon>
        <taxon>Acidobacteriota</taxon>
        <taxon>Terriglobia</taxon>
        <taxon>Terriglobales</taxon>
        <taxon>Acidobacteriaceae</taxon>
        <taxon>Granulicella</taxon>
    </lineage>
</organism>
<dbReference type="AlphaFoldDB" id="A0A7W8E4M3"/>
<dbReference type="EMBL" id="JACHIP010000004">
    <property type="protein sequence ID" value="MBB5058802.1"/>
    <property type="molecule type" value="Genomic_DNA"/>
</dbReference>
<proteinExistence type="inferred from homology"/>
<dbReference type="InterPro" id="IPR036291">
    <property type="entry name" value="NAD(P)-bd_dom_sf"/>
</dbReference>
<protein>
    <submittedName>
        <fullName evidence="8">Putative dehydrogenase</fullName>
    </submittedName>
</protein>
<dbReference type="GO" id="GO:0016798">
    <property type="term" value="F:hydrolase activity, acting on glycosyl bonds"/>
    <property type="evidence" value="ECO:0007669"/>
    <property type="project" value="UniProtKB-KW"/>
</dbReference>
<dbReference type="GO" id="GO:0000166">
    <property type="term" value="F:nucleotide binding"/>
    <property type="evidence" value="ECO:0007669"/>
    <property type="project" value="InterPro"/>
</dbReference>
<evidence type="ECO:0000256" key="4">
    <source>
        <dbReference type="ARBA" id="ARBA00023027"/>
    </source>
</evidence>
<reference evidence="8 9" key="1">
    <citation type="submission" date="2020-08" db="EMBL/GenBank/DDBJ databases">
        <title>Genomic Encyclopedia of Type Strains, Phase IV (KMG-V): Genome sequencing to study the core and pangenomes of soil and plant-associated prokaryotes.</title>
        <authorList>
            <person name="Whitman W."/>
        </authorList>
    </citation>
    <scope>NUCLEOTIDE SEQUENCE [LARGE SCALE GENOMIC DNA]</scope>
    <source>
        <strain evidence="8 9">M8UP14</strain>
    </source>
</reference>
<keyword evidence="3" id="KW-0378">Hydrolase</keyword>
<dbReference type="RefSeq" id="WP_246409190.1">
    <property type="nucleotide sequence ID" value="NZ_JACHIP010000004.1"/>
</dbReference>
<dbReference type="SUPFAM" id="SSF51735">
    <property type="entry name" value="NAD(P)-binding Rossmann-fold domains"/>
    <property type="match status" value="1"/>
</dbReference>
<dbReference type="InterPro" id="IPR000683">
    <property type="entry name" value="Gfo/Idh/MocA-like_OxRdtase_N"/>
</dbReference>
<evidence type="ECO:0000313" key="9">
    <source>
        <dbReference type="Proteomes" id="UP000540989"/>
    </source>
</evidence>
<evidence type="ECO:0000256" key="5">
    <source>
        <dbReference type="ARBA" id="ARBA00023295"/>
    </source>
</evidence>
<evidence type="ECO:0000256" key="3">
    <source>
        <dbReference type="ARBA" id="ARBA00022801"/>
    </source>
</evidence>